<dbReference type="Proteomes" id="UP000278807">
    <property type="component" value="Unassembled WGS sequence"/>
</dbReference>
<protein>
    <submittedName>
        <fullName evidence="3">LETM1 domain-containing protein</fullName>
    </submittedName>
</protein>
<evidence type="ECO:0000313" key="2">
    <source>
        <dbReference type="Proteomes" id="UP000278807"/>
    </source>
</evidence>
<reference evidence="1 2" key="2">
    <citation type="submission" date="2018-11" db="EMBL/GenBank/DDBJ databases">
        <authorList>
            <consortium name="Pathogen Informatics"/>
        </authorList>
    </citation>
    <scope>NUCLEOTIDE SEQUENCE [LARGE SCALE GENOMIC DNA]</scope>
</reference>
<dbReference type="EMBL" id="UZAE01015055">
    <property type="protein sequence ID" value="VDO15113.1"/>
    <property type="molecule type" value="Genomic_DNA"/>
</dbReference>
<sequence length="439" mass="50239">MHKPMSKVFTFCNSRGYGSVNYALSKEVTKSYSKRKKDYISAACLLKQINAVPRIRLFPSQLKLIFKYQQFLTLNFPESEDSLLSSHDKNCTELSKILAEIYLKNDSFAAYTDACLQTAEKFQMLKTLNTRRKEARVERNLEKGNLIISDEVYELLFRYFASKDDWNSIERTLSWIQEDGITPTFKMCIAPLACLGGLLQRSLKGKQFSKAFQLKVSTEERLFHAFIEGKIYDVIALAEKHGINVYDGLLRYPRGKGSLEKILTALLFVNLDRRPNLNFLSPPPFDSSRYSKTIEISNRVSSALDKAPLSPENLLSEVFQSSDAMMEAFKEQLRLESQGQVQIPPALPFFEEMLKTLPHHNQSQQKIHQSHRKQIYDCFLLPLLLLLLGGLASAAVELDWRGVAIPALLARRSVGRFYQVPIIRTRKEITSISWMKDGN</sequence>
<organism evidence="3">
    <name type="scientific">Rodentolepis nana</name>
    <name type="common">Dwarf tapeworm</name>
    <name type="synonym">Hymenolepis nana</name>
    <dbReference type="NCBI Taxonomy" id="102285"/>
    <lineage>
        <taxon>Eukaryota</taxon>
        <taxon>Metazoa</taxon>
        <taxon>Spiralia</taxon>
        <taxon>Lophotrochozoa</taxon>
        <taxon>Platyhelminthes</taxon>
        <taxon>Cestoda</taxon>
        <taxon>Eucestoda</taxon>
        <taxon>Cyclophyllidea</taxon>
        <taxon>Hymenolepididae</taxon>
        <taxon>Rodentolepis</taxon>
    </lineage>
</organism>
<dbReference type="WBParaSite" id="HNAJ_0001318501-mRNA-1">
    <property type="protein sequence ID" value="HNAJ_0001318501-mRNA-1"/>
    <property type="gene ID" value="HNAJ_0001318501"/>
</dbReference>
<dbReference type="AlphaFoldDB" id="A0A0R3TZ86"/>
<reference evidence="3" key="1">
    <citation type="submission" date="2017-02" db="UniProtKB">
        <authorList>
            <consortium name="WormBaseParasite"/>
        </authorList>
    </citation>
    <scope>IDENTIFICATION</scope>
</reference>
<evidence type="ECO:0000313" key="1">
    <source>
        <dbReference type="EMBL" id="VDO15113.1"/>
    </source>
</evidence>
<evidence type="ECO:0000313" key="3">
    <source>
        <dbReference type="WBParaSite" id="HNAJ_0001318501-mRNA-1"/>
    </source>
</evidence>
<name>A0A0R3TZ86_RODNA</name>
<keyword evidence="2" id="KW-1185">Reference proteome</keyword>
<gene>
    <name evidence="1" type="ORF">HNAJ_LOCUS13159</name>
</gene>
<proteinExistence type="predicted"/>
<accession>A0A0R3TZ86</accession>